<gene>
    <name evidence="1" type="primary">add</name>
    <name evidence="1" type="ORF">AN2V17_14920</name>
</gene>
<organism evidence="1 2">
    <name type="scientific">Vallitalea maricola</name>
    <dbReference type="NCBI Taxonomy" id="3074433"/>
    <lineage>
        <taxon>Bacteria</taxon>
        <taxon>Bacillati</taxon>
        <taxon>Bacillota</taxon>
        <taxon>Clostridia</taxon>
        <taxon>Lachnospirales</taxon>
        <taxon>Vallitaleaceae</taxon>
        <taxon>Vallitalea</taxon>
    </lineage>
</organism>
<proteinExistence type="predicted"/>
<keyword evidence="2" id="KW-1185">Reference proteome</keyword>
<accession>A0ACB5UI20</accession>
<reference evidence="1" key="1">
    <citation type="submission" date="2023-09" db="EMBL/GenBank/DDBJ databases">
        <title>Vallitalea sediminicola and Vallitalea maricola sp. nov., anaerobic bacteria isolated from marine sediment.</title>
        <authorList>
            <person name="Hirano S."/>
            <person name="Maeda A."/>
            <person name="Terahara T."/>
            <person name="Mori K."/>
            <person name="Hamada M."/>
            <person name="Matsumoto R."/>
            <person name="Kobayashi T."/>
        </authorList>
    </citation>
    <scope>NUCLEOTIDE SEQUENCE</scope>
    <source>
        <strain evidence="1">AN17-2</strain>
    </source>
</reference>
<dbReference type="EMBL" id="BTPU01000023">
    <property type="protein sequence ID" value="GMQ62260.1"/>
    <property type="molecule type" value="Genomic_DNA"/>
</dbReference>
<evidence type="ECO:0000313" key="2">
    <source>
        <dbReference type="Proteomes" id="UP001374599"/>
    </source>
</evidence>
<name>A0ACB5UI20_9FIRM</name>
<evidence type="ECO:0000313" key="1">
    <source>
        <dbReference type="EMBL" id="GMQ62260.1"/>
    </source>
</evidence>
<comment type="caution">
    <text evidence="1">The sequence shown here is derived from an EMBL/GenBank/DDBJ whole genome shotgun (WGS) entry which is preliminary data.</text>
</comment>
<protein>
    <submittedName>
        <fullName evidence="1">Adenosine deaminase</fullName>
    </submittedName>
</protein>
<dbReference type="Proteomes" id="UP001374599">
    <property type="component" value="Unassembled WGS sequence"/>
</dbReference>
<sequence>MNLQLFPKIDLHYHLDGSVSPVTLIEIALQENIQLPTMNVDKLREYVQVEEECRNLAEYLTKFEISKKCMQSPRALKQVAYKAIEDVSKQNVRYIEVRFAPYLHTEQGLRIDEVVSNVLSGLKEGENDFATMARAILICMRNDSVEKNIEIIEVAAKFLDKGVVGVDLAGDEANFPPDLNKDAFNLAKKYNIPITIHAGEAAGSENIYDAVVNLGAKRIGHGIRLKEDPHLVELIKEKKITLELCPTSNVQTKAVDSWESHPIKYYFDKGILVTVNTDNTTVSNTNITNEYRILVERYGFILDELKEITFNSLNAAFINNNDKQKLKKILEKEYKIIGL</sequence>